<evidence type="ECO:0000313" key="3">
    <source>
        <dbReference type="Proteomes" id="UP000276542"/>
    </source>
</evidence>
<organism evidence="2 3">
    <name type="scientific">Nocardioides cavernaquae</name>
    <dbReference type="NCBI Taxonomy" id="2321396"/>
    <lineage>
        <taxon>Bacteria</taxon>
        <taxon>Bacillati</taxon>
        <taxon>Actinomycetota</taxon>
        <taxon>Actinomycetes</taxon>
        <taxon>Propionibacteriales</taxon>
        <taxon>Nocardioidaceae</taxon>
        <taxon>Nocardioides</taxon>
    </lineage>
</organism>
<dbReference type="PROSITE" id="PS51384">
    <property type="entry name" value="FAD_FR"/>
    <property type="match status" value="1"/>
</dbReference>
<dbReference type="Pfam" id="PF04954">
    <property type="entry name" value="SIP"/>
    <property type="match status" value="1"/>
</dbReference>
<dbReference type="Gene3D" id="3.40.50.80">
    <property type="entry name" value="Nucleotide-binding domain of ferredoxin-NADP reductase (FNR) module"/>
    <property type="match status" value="1"/>
</dbReference>
<dbReference type="EMBL" id="QYRP01000002">
    <property type="protein sequence ID" value="RJS47817.1"/>
    <property type="molecule type" value="Genomic_DNA"/>
</dbReference>
<accession>A0A3A5HJ67</accession>
<dbReference type="SUPFAM" id="SSF63380">
    <property type="entry name" value="Riboflavin synthase domain-like"/>
    <property type="match status" value="1"/>
</dbReference>
<evidence type="ECO:0000259" key="1">
    <source>
        <dbReference type="PROSITE" id="PS51384"/>
    </source>
</evidence>
<keyword evidence="3" id="KW-1185">Reference proteome</keyword>
<dbReference type="PANTHER" id="PTHR30157">
    <property type="entry name" value="FERRIC REDUCTASE, NADPH-DEPENDENT"/>
    <property type="match status" value="1"/>
</dbReference>
<dbReference type="InterPro" id="IPR013113">
    <property type="entry name" value="SIP_FAD-bd"/>
</dbReference>
<dbReference type="InterPro" id="IPR017927">
    <property type="entry name" value="FAD-bd_FR_type"/>
</dbReference>
<protein>
    <submittedName>
        <fullName evidence="2">Siderophore-interacting protein</fullName>
    </submittedName>
</protein>
<evidence type="ECO:0000313" key="2">
    <source>
        <dbReference type="EMBL" id="RJS47817.1"/>
    </source>
</evidence>
<gene>
    <name evidence="2" type="ORF">D4739_07000</name>
</gene>
<dbReference type="GO" id="GO:0016491">
    <property type="term" value="F:oxidoreductase activity"/>
    <property type="evidence" value="ECO:0007669"/>
    <property type="project" value="InterPro"/>
</dbReference>
<dbReference type="InterPro" id="IPR017938">
    <property type="entry name" value="Riboflavin_synthase-like_b-brl"/>
</dbReference>
<name>A0A3A5HJ67_9ACTN</name>
<dbReference type="InterPro" id="IPR039374">
    <property type="entry name" value="SIP_fam"/>
</dbReference>
<dbReference type="Pfam" id="PF08021">
    <property type="entry name" value="FAD_binding_9"/>
    <property type="match status" value="1"/>
</dbReference>
<proteinExistence type="predicted"/>
<sequence length="304" mass="32182">MLLIEVEVAVVERLTPSYVRVQLASPALADFGVDGPLYDQRIKLVFPNAAGELASFEGADASWFGTWLDRPVEERGAMRTYTVREVLGAGEGTRVVVDIALHEPPCGPGSLWAAGARVGDRLVLLGPRRGVAYGGIEFAPPASSSRLLLVGDETALPAIAAILADLPDTARGAAYVEVPISGDMQSLAAPPGVAVTWLPRNGAERSTRLIAAVTSHLGAPVAAVAVDPDEIDPDLWETPTYSSSGEAIPESGEEAQALDGLYAWIAGESAMVTALRRHLVRDLGVDRRQVAFMGYWRVGVSMKS</sequence>
<comment type="caution">
    <text evidence="2">The sequence shown here is derived from an EMBL/GenBank/DDBJ whole genome shotgun (WGS) entry which is preliminary data.</text>
</comment>
<dbReference type="OrthoDB" id="9814826at2"/>
<dbReference type="InterPro" id="IPR039261">
    <property type="entry name" value="FNR_nucleotide-bd"/>
</dbReference>
<dbReference type="Gene3D" id="2.40.30.10">
    <property type="entry name" value="Translation factors"/>
    <property type="match status" value="1"/>
</dbReference>
<dbReference type="InterPro" id="IPR007037">
    <property type="entry name" value="SIP_rossman_dom"/>
</dbReference>
<dbReference type="CDD" id="cd06193">
    <property type="entry name" value="siderophore_interacting"/>
    <property type="match status" value="1"/>
</dbReference>
<reference evidence="3" key="1">
    <citation type="submission" date="2018-09" db="EMBL/GenBank/DDBJ databases">
        <authorList>
            <person name="Zhu H."/>
        </authorList>
    </citation>
    <scope>NUCLEOTIDE SEQUENCE [LARGE SCALE GENOMIC DNA]</scope>
    <source>
        <strain evidence="3">K1W22B-1</strain>
    </source>
</reference>
<feature type="domain" description="FAD-binding FR-type" evidence="1">
    <location>
        <begin position="1"/>
        <end position="134"/>
    </location>
</feature>
<dbReference type="AlphaFoldDB" id="A0A3A5HJ67"/>
<dbReference type="Proteomes" id="UP000276542">
    <property type="component" value="Unassembled WGS sequence"/>
</dbReference>
<dbReference type="PANTHER" id="PTHR30157:SF0">
    <property type="entry name" value="NADPH-DEPENDENT FERRIC-CHELATE REDUCTASE"/>
    <property type="match status" value="1"/>
</dbReference>